<evidence type="ECO:0000313" key="5">
    <source>
        <dbReference type="EMBL" id="KAK1414366.1"/>
    </source>
</evidence>
<dbReference type="InterPro" id="IPR010666">
    <property type="entry name" value="Znf_GRF"/>
</dbReference>
<evidence type="ECO:0000256" key="3">
    <source>
        <dbReference type="ARBA" id="ARBA00022833"/>
    </source>
</evidence>
<feature type="domain" description="GRF-type" evidence="4">
    <location>
        <begin position="7"/>
        <end position="37"/>
    </location>
</feature>
<gene>
    <name evidence="5" type="ORF">QVD17_30110</name>
</gene>
<keyword evidence="2" id="KW-0863">Zinc-finger</keyword>
<protein>
    <recommendedName>
        <fullName evidence="4">GRF-type domain-containing protein</fullName>
    </recommendedName>
</protein>
<evidence type="ECO:0000313" key="6">
    <source>
        <dbReference type="Proteomes" id="UP001229421"/>
    </source>
</evidence>
<organism evidence="5 6">
    <name type="scientific">Tagetes erecta</name>
    <name type="common">African marigold</name>
    <dbReference type="NCBI Taxonomy" id="13708"/>
    <lineage>
        <taxon>Eukaryota</taxon>
        <taxon>Viridiplantae</taxon>
        <taxon>Streptophyta</taxon>
        <taxon>Embryophyta</taxon>
        <taxon>Tracheophyta</taxon>
        <taxon>Spermatophyta</taxon>
        <taxon>Magnoliopsida</taxon>
        <taxon>eudicotyledons</taxon>
        <taxon>Gunneridae</taxon>
        <taxon>Pentapetalae</taxon>
        <taxon>asterids</taxon>
        <taxon>campanulids</taxon>
        <taxon>Asterales</taxon>
        <taxon>Asteraceae</taxon>
        <taxon>Asteroideae</taxon>
        <taxon>Heliantheae alliance</taxon>
        <taxon>Tageteae</taxon>
        <taxon>Tagetes</taxon>
    </lineage>
</organism>
<evidence type="ECO:0000256" key="2">
    <source>
        <dbReference type="ARBA" id="ARBA00022771"/>
    </source>
</evidence>
<dbReference type="AlphaFoldDB" id="A0AAD8K3K8"/>
<evidence type="ECO:0000259" key="4">
    <source>
        <dbReference type="Pfam" id="PF06839"/>
    </source>
</evidence>
<sequence length="115" mass="13362">MSSEVVYCKCGKEATIRTSYTSRNSSRRYYSCAAKDEGLKFLRDSVMFSYGVFSQRDAEMFSYGVFSQRDAEMFSYGVFSQRDAEMFSYGVFSQRDAEMFSYGVFYMHVVNAYND</sequence>
<evidence type="ECO:0000256" key="1">
    <source>
        <dbReference type="ARBA" id="ARBA00022723"/>
    </source>
</evidence>
<keyword evidence="3" id="KW-0862">Zinc</keyword>
<dbReference type="GO" id="GO:0008270">
    <property type="term" value="F:zinc ion binding"/>
    <property type="evidence" value="ECO:0007669"/>
    <property type="project" value="UniProtKB-KW"/>
</dbReference>
<proteinExistence type="predicted"/>
<dbReference type="EMBL" id="JAUHHV010000008">
    <property type="protein sequence ID" value="KAK1414366.1"/>
    <property type="molecule type" value="Genomic_DNA"/>
</dbReference>
<accession>A0AAD8K3K8</accession>
<dbReference type="Pfam" id="PF06839">
    <property type="entry name" value="Zn_ribbon_GRF"/>
    <property type="match status" value="1"/>
</dbReference>
<name>A0AAD8K3K8_TARER</name>
<keyword evidence="6" id="KW-1185">Reference proteome</keyword>
<comment type="caution">
    <text evidence="5">The sequence shown here is derived from an EMBL/GenBank/DDBJ whole genome shotgun (WGS) entry which is preliminary data.</text>
</comment>
<reference evidence="5" key="1">
    <citation type="journal article" date="2023" name="bioRxiv">
        <title>Improved chromosome-level genome assembly for marigold (Tagetes erecta).</title>
        <authorList>
            <person name="Jiang F."/>
            <person name="Yuan L."/>
            <person name="Wang S."/>
            <person name="Wang H."/>
            <person name="Xu D."/>
            <person name="Wang A."/>
            <person name="Fan W."/>
        </authorList>
    </citation>
    <scope>NUCLEOTIDE SEQUENCE</scope>
    <source>
        <strain evidence="5">WSJ</strain>
        <tissue evidence="5">Leaf</tissue>
    </source>
</reference>
<dbReference type="Proteomes" id="UP001229421">
    <property type="component" value="Unassembled WGS sequence"/>
</dbReference>
<keyword evidence="1" id="KW-0479">Metal-binding</keyword>